<dbReference type="EMBL" id="JBHTAA010000001">
    <property type="protein sequence ID" value="MFC7202824.1"/>
    <property type="molecule type" value="Genomic_DNA"/>
</dbReference>
<name>A0ABD5ZC16_9EURY</name>
<evidence type="ECO:0000313" key="1">
    <source>
        <dbReference type="EMBL" id="MFC7202824.1"/>
    </source>
</evidence>
<organism evidence="1 2">
    <name type="scientific">Haloferax namakaokahaiae</name>
    <dbReference type="NCBI Taxonomy" id="1748331"/>
    <lineage>
        <taxon>Archaea</taxon>
        <taxon>Methanobacteriati</taxon>
        <taxon>Methanobacteriota</taxon>
        <taxon>Stenosarchaea group</taxon>
        <taxon>Halobacteria</taxon>
        <taxon>Halobacteriales</taxon>
        <taxon>Haloferacaceae</taxon>
        <taxon>Haloferax</taxon>
    </lineage>
</organism>
<protein>
    <submittedName>
        <fullName evidence="1">Uncharacterized protein</fullName>
    </submittedName>
</protein>
<dbReference type="RefSeq" id="WP_390222113.1">
    <property type="nucleotide sequence ID" value="NZ_JBHTAA010000001.1"/>
</dbReference>
<proteinExistence type="predicted"/>
<reference evidence="1 2" key="1">
    <citation type="journal article" date="2019" name="Int. J. Syst. Evol. Microbiol.">
        <title>The Global Catalogue of Microorganisms (GCM) 10K type strain sequencing project: providing services to taxonomists for standard genome sequencing and annotation.</title>
        <authorList>
            <consortium name="The Broad Institute Genomics Platform"/>
            <consortium name="The Broad Institute Genome Sequencing Center for Infectious Disease"/>
            <person name="Wu L."/>
            <person name="Ma J."/>
        </authorList>
    </citation>
    <scope>NUCLEOTIDE SEQUENCE [LARGE SCALE GENOMIC DNA]</scope>
    <source>
        <strain evidence="1 2">DSM 29988</strain>
    </source>
</reference>
<keyword evidence="2" id="KW-1185">Reference proteome</keyword>
<sequence>MSDLIETELPVPDFLFTQIGTAKVDMELFDDDKVTYRIKQVPGGRFGIEIDARFEYAGYDCAQLVTLDREGAEALYETLGEILNADPRGDRR</sequence>
<gene>
    <name evidence="1" type="ORF">ACFQJC_04805</name>
</gene>
<dbReference type="AlphaFoldDB" id="A0ABD5ZC16"/>
<dbReference type="Proteomes" id="UP001596481">
    <property type="component" value="Unassembled WGS sequence"/>
</dbReference>
<accession>A0ABD5ZC16</accession>
<comment type="caution">
    <text evidence="1">The sequence shown here is derived from an EMBL/GenBank/DDBJ whole genome shotgun (WGS) entry which is preliminary data.</text>
</comment>
<evidence type="ECO:0000313" key="2">
    <source>
        <dbReference type="Proteomes" id="UP001596481"/>
    </source>
</evidence>